<feature type="domain" description="Retrotransposon Copia-like N-terminal" evidence="2">
    <location>
        <begin position="67"/>
        <end position="106"/>
    </location>
</feature>
<dbReference type="PANTHER" id="PTHR37610">
    <property type="entry name" value="CCHC-TYPE DOMAIN-CONTAINING PROTEIN"/>
    <property type="match status" value="1"/>
</dbReference>
<feature type="signal peptide" evidence="1">
    <location>
        <begin position="1"/>
        <end position="20"/>
    </location>
</feature>
<protein>
    <recommendedName>
        <fullName evidence="2">Retrotransposon Copia-like N-terminal domain-containing protein</fullName>
    </recommendedName>
</protein>
<sequence length="177" mass="19468">MALNAILVVYLLTGLPLLTKLPLLSVKSSSASSITTTMESSSSTAPNCCTLSFSSFGDCLLHLKRTPLVTQLLNGDNYLMWGRAMIMALEAKTKLGFIDKTIKEPAADSTELSFWTRYNSMVTSWLIHSTIPAIANSILFTNIASESKMYFFVLTIPKPIVEEAAYEAIKQTAMKQK</sequence>
<dbReference type="Pfam" id="PF14244">
    <property type="entry name" value="Retrotran_gag_3"/>
    <property type="match status" value="1"/>
</dbReference>
<evidence type="ECO:0000259" key="2">
    <source>
        <dbReference type="Pfam" id="PF14244"/>
    </source>
</evidence>
<dbReference type="Proteomes" id="UP001188597">
    <property type="component" value="Unassembled WGS sequence"/>
</dbReference>
<feature type="chain" id="PRO_5041663632" description="Retrotransposon Copia-like N-terminal domain-containing protein" evidence="1">
    <location>
        <begin position="21"/>
        <end position="177"/>
    </location>
</feature>
<dbReference type="EMBL" id="JAVXUP010001137">
    <property type="protein sequence ID" value="KAK3015549.1"/>
    <property type="molecule type" value="Genomic_DNA"/>
</dbReference>
<evidence type="ECO:0000256" key="1">
    <source>
        <dbReference type="SAM" id="SignalP"/>
    </source>
</evidence>
<keyword evidence="1" id="KW-0732">Signal</keyword>
<name>A0AA88VWM2_9ASTE</name>
<reference evidence="3" key="1">
    <citation type="submission" date="2022-12" db="EMBL/GenBank/DDBJ databases">
        <title>Draft genome assemblies for two species of Escallonia (Escalloniales).</title>
        <authorList>
            <person name="Chanderbali A."/>
            <person name="Dervinis C."/>
            <person name="Anghel I."/>
            <person name="Soltis D."/>
            <person name="Soltis P."/>
            <person name="Zapata F."/>
        </authorList>
    </citation>
    <scope>NUCLEOTIDE SEQUENCE</scope>
    <source>
        <strain evidence="3">UCBG64.0493</strain>
        <tissue evidence="3">Leaf</tissue>
    </source>
</reference>
<dbReference type="AlphaFoldDB" id="A0AA88VWM2"/>
<accession>A0AA88VWM2</accession>
<evidence type="ECO:0000313" key="3">
    <source>
        <dbReference type="EMBL" id="KAK3015549.1"/>
    </source>
</evidence>
<gene>
    <name evidence="3" type="ORF">RJ639_006231</name>
</gene>
<dbReference type="InterPro" id="IPR029472">
    <property type="entry name" value="Copia-like_N"/>
</dbReference>
<keyword evidence="4" id="KW-1185">Reference proteome</keyword>
<evidence type="ECO:0000313" key="4">
    <source>
        <dbReference type="Proteomes" id="UP001188597"/>
    </source>
</evidence>
<dbReference type="PANTHER" id="PTHR37610:SF100">
    <property type="entry name" value="COPIA-LIKE POLYPROTEIN_RETROTRANSPOSON"/>
    <property type="match status" value="1"/>
</dbReference>
<proteinExistence type="predicted"/>
<organism evidence="3 4">
    <name type="scientific">Escallonia herrerae</name>
    <dbReference type="NCBI Taxonomy" id="1293975"/>
    <lineage>
        <taxon>Eukaryota</taxon>
        <taxon>Viridiplantae</taxon>
        <taxon>Streptophyta</taxon>
        <taxon>Embryophyta</taxon>
        <taxon>Tracheophyta</taxon>
        <taxon>Spermatophyta</taxon>
        <taxon>Magnoliopsida</taxon>
        <taxon>eudicotyledons</taxon>
        <taxon>Gunneridae</taxon>
        <taxon>Pentapetalae</taxon>
        <taxon>asterids</taxon>
        <taxon>campanulids</taxon>
        <taxon>Escalloniales</taxon>
        <taxon>Escalloniaceae</taxon>
        <taxon>Escallonia</taxon>
    </lineage>
</organism>
<comment type="caution">
    <text evidence="3">The sequence shown here is derived from an EMBL/GenBank/DDBJ whole genome shotgun (WGS) entry which is preliminary data.</text>
</comment>